<dbReference type="InterPro" id="IPR024623">
    <property type="entry name" value="YtxH"/>
</dbReference>
<accession>A0ABT5BU51</accession>
<comment type="caution">
    <text evidence="3">The sequence shown here is derived from an EMBL/GenBank/DDBJ whole genome shotgun (WGS) entry which is preliminary data.</text>
</comment>
<evidence type="ECO:0000313" key="4">
    <source>
        <dbReference type="Proteomes" id="UP001217485"/>
    </source>
</evidence>
<keyword evidence="2" id="KW-0812">Transmembrane</keyword>
<gene>
    <name evidence="3" type="ORF">POL72_05830</name>
</gene>
<sequence length="168" mass="16722">MTNRMSNAVGTAKGVVESAASGAGVAATTARTTAFDVAKAIAGVAATVGALGFDDVLGWVGLARKRSPLTALGLFGAGLAVGAGVALMLSPTSGEALRRELLTRLDGLKRQATRGVEQAERKVQDKVGNAVDAVKGAVTPSETSSANSHYGIEGAGLSHGGESGHHLS</sequence>
<name>A0ABT5BU51_9BACT</name>
<feature type="region of interest" description="Disordered" evidence="1">
    <location>
        <begin position="137"/>
        <end position="168"/>
    </location>
</feature>
<evidence type="ECO:0000256" key="1">
    <source>
        <dbReference type="SAM" id="MobiDB-lite"/>
    </source>
</evidence>
<feature type="transmembrane region" description="Helical" evidence="2">
    <location>
        <begin position="69"/>
        <end position="89"/>
    </location>
</feature>
<keyword evidence="2" id="KW-1133">Transmembrane helix</keyword>
<dbReference type="Pfam" id="PF12732">
    <property type="entry name" value="YtxH"/>
    <property type="match status" value="1"/>
</dbReference>
<keyword evidence="2" id="KW-0472">Membrane</keyword>
<evidence type="ECO:0000256" key="2">
    <source>
        <dbReference type="SAM" id="Phobius"/>
    </source>
</evidence>
<keyword evidence="4" id="KW-1185">Reference proteome</keyword>
<proteinExistence type="predicted"/>
<reference evidence="3 4" key="1">
    <citation type="submission" date="2023-01" db="EMBL/GenBank/DDBJ databases">
        <title>Minimal conservation of predation-associated metabolite biosynthetic gene clusters underscores biosynthetic potential of Myxococcota including descriptions for ten novel species: Archangium lansinium sp. nov., Myxococcus landrumus sp. nov., Nannocystis bai.</title>
        <authorList>
            <person name="Ahearne A."/>
            <person name="Stevens C."/>
            <person name="Dowd S."/>
        </authorList>
    </citation>
    <scope>NUCLEOTIDE SEQUENCE [LARGE SCALE GENOMIC DNA]</scope>
    <source>
        <strain evidence="3 4">WIWO2</strain>
    </source>
</reference>
<evidence type="ECO:0000313" key="3">
    <source>
        <dbReference type="EMBL" id="MDC0677253.1"/>
    </source>
</evidence>
<protein>
    <submittedName>
        <fullName evidence="3">YtxH domain-containing protein</fullName>
    </submittedName>
</protein>
<dbReference type="Proteomes" id="UP001217485">
    <property type="component" value="Unassembled WGS sequence"/>
</dbReference>
<organism evidence="3 4">
    <name type="scientific">Sorangium atrum</name>
    <dbReference type="NCBI Taxonomy" id="2995308"/>
    <lineage>
        <taxon>Bacteria</taxon>
        <taxon>Pseudomonadati</taxon>
        <taxon>Myxococcota</taxon>
        <taxon>Polyangia</taxon>
        <taxon>Polyangiales</taxon>
        <taxon>Polyangiaceae</taxon>
        <taxon>Sorangium</taxon>
    </lineage>
</organism>
<dbReference type="EMBL" id="JAQNDK010000001">
    <property type="protein sequence ID" value="MDC0677253.1"/>
    <property type="molecule type" value="Genomic_DNA"/>
</dbReference>
<dbReference type="RefSeq" id="WP_272094018.1">
    <property type="nucleotide sequence ID" value="NZ_JAQNDK010000001.1"/>
</dbReference>